<keyword evidence="2" id="KW-0238">DNA-binding</keyword>
<dbReference type="Pfam" id="PF00717">
    <property type="entry name" value="Peptidase_S24"/>
    <property type="match status" value="1"/>
</dbReference>
<evidence type="ECO:0000313" key="5">
    <source>
        <dbReference type="EMBL" id="MYN70370.1"/>
    </source>
</evidence>
<organism evidence="5 6">
    <name type="scientific">Streptococcus suis</name>
    <dbReference type="NCBI Taxonomy" id="1307"/>
    <lineage>
        <taxon>Bacteria</taxon>
        <taxon>Bacillati</taxon>
        <taxon>Bacillota</taxon>
        <taxon>Bacilli</taxon>
        <taxon>Lactobacillales</taxon>
        <taxon>Streptococcaceae</taxon>
        <taxon>Streptococcus</taxon>
    </lineage>
</organism>
<evidence type="ECO:0000256" key="1">
    <source>
        <dbReference type="ARBA" id="ARBA00023015"/>
    </source>
</evidence>
<dbReference type="GO" id="GO:0003677">
    <property type="term" value="F:DNA binding"/>
    <property type="evidence" value="ECO:0007669"/>
    <property type="project" value="UniProtKB-KW"/>
</dbReference>
<dbReference type="InterPro" id="IPR039418">
    <property type="entry name" value="LexA-like"/>
</dbReference>
<accession>A0A6L8MZ11</accession>
<comment type="caution">
    <text evidence="5">The sequence shown here is derived from an EMBL/GenBank/DDBJ whole genome shotgun (WGS) entry which is preliminary data.</text>
</comment>
<evidence type="ECO:0000259" key="4">
    <source>
        <dbReference type="PROSITE" id="PS50943"/>
    </source>
</evidence>
<reference evidence="5 6" key="1">
    <citation type="submission" date="2019-11" db="EMBL/GenBank/DDBJ databases">
        <title>Divergent Streptococcus suis from cattle.</title>
        <authorList>
            <person name="Williamson C."/>
        </authorList>
    </citation>
    <scope>NUCLEOTIDE SEQUENCE [LARGE SCALE GENOMIC DNA]</scope>
    <source>
        <strain evidence="5 6">10-36905</strain>
    </source>
</reference>
<dbReference type="Proteomes" id="UP000483765">
    <property type="component" value="Unassembled WGS sequence"/>
</dbReference>
<gene>
    <name evidence="5" type="ORF">GLP18_09160</name>
</gene>
<dbReference type="Gene3D" id="2.10.109.10">
    <property type="entry name" value="Umud Fragment, subunit A"/>
    <property type="match status" value="1"/>
</dbReference>
<evidence type="ECO:0000256" key="3">
    <source>
        <dbReference type="ARBA" id="ARBA00023163"/>
    </source>
</evidence>
<proteinExistence type="predicted"/>
<dbReference type="CDD" id="cd06529">
    <property type="entry name" value="S24_LexA-like"/>
    <property type="match status" value="1"/>
</dbReference>
<dbReference type="InterPro" id="IPR010982">
    <property type="entry name" value="Lambda_DNA-bd_dom_sf"/>
</dbReference>
<sequence length="233" mass="26840">MFSGERLKQLRKENGLTQQDIAQKLGINRASYTSWELGRAKPNQANLERLANLFGVAITDFEHGYMILSNYLKLNQKNKNTAEQVVEQLLKNQIEEEVTNKVVPLYPIQVLEEVPLSAGYGESYYNEYSFQTVYSDKEYNYDFASFIVGQSMEPKYLDGEVALFSDSGFDYDGAVYAISLNGKAYIKRVFKEKDRYRIVSINPKYADMYAYESDEFKIVGKIVGHFIPIEEEQ</sequence>
<keyword evidence="3" id="KW-0804">Transcription</keyword>
<dbReference type="AlphaFoldDB" id="A0A6L8MZ11"/>
<protein>
    <submittedName>
        <fullName evidence="5">Helix-turn-helix domain-containing protein</fullName>
    </submittedName>
</protein>
<dbReference type="PANTHER" id="PTHR40661">
    <property type="match status" value="1"/>
</dbReference>
<dbReference type="Gene3D" id="1.10.260.40">
    <property type="entry name" value="lambda repressor-like DNA-binding domains"/>
    <property type="match status" value="1"/>
</dbReference>
<dbReference type="SUPFAM" id="SSF51306">
    <property type="entry name" value="LexA/Signal peptidase"/>
    <property type="match status" value="1"/>
</dbReference>
<dbReference type="InterPro" id="IPR036286">
    <property type="entry name" value="LexA/Signal_pep-like_sf"/>
</dbReference>
<dbReference type="EMBL" id="WNXH01000016">
    <property type="protein sequence ID" value="MYN70370.1"/>
    <property type="molecule type" value="Genomic_DNA"/>
</dbReference>
<dbReference type="PROSITE" id="PS50943">
    <property type="entry name" value="HTH_CROC1"/>
    <property type="match status" value="1"/>
</dbReference>
<evidence type="ECO:0000313" key="6">
    <source>
        <dbReference type="Proteomes" id="UP000483765"/>
    </source>
</evidence>
<feature type="domain" description="HTH cro/C1-type" evidence="4">
    <location>
        <begin position="7"/>
        <end position="61"/>
    </location>
</feature>
<name>A0A6L8MZ11_STRSU</name>
<dbReference type="RefSeq" id="WP_024398673.1">
    <property type="nucleotide sequence ID" value="NZ_JBAPDM010000005.1"/>
</dbReference>
<dbReference type="InterPro" id="IPR015927">
    <property type="entry name" value="Peptidase_S24_S26A/B/C"/>
</dbReference>
<dbReference type="SMART" id="SM00530">
    <property type="entry name" value="HTH_XRE"/>
    <property type="match status" value="1"/>
</dbReference>
<dbReference type="InterPro" id="IPR001387">
    <property type="entry name" value="Cro/C1-type_HTH"/>
</dbReference>
<dbReference type="PANTHER" id="PTHR40661:SF1">
    <property type="entry name" value="HTH CRO_C1-TYPE DOMAIN-CONTAINING PROTEIN"/>
    <property type="match status" value="1"/>
</dbReference>
<evidence type="ECO:0000256" key="2">
    <source>
        <dbReference type="ARBA" id="ARBA00023125"/>
    </source>
</evidence>
<keyword evidence="1" id="KW-0805">Transcription regulation</keyword>
<dbReference type="Pfam" id="PF12844">
    <property type="entry name" value="HTH_19"/>
    <property type="match status" value="1"/>
</dbReference>
<dbReference type="SUPFAM" id="SSF47413">
    <property type="entry name" value="lambda repressor-like DNA-binding domains"/>
    <property type="match status" value="1"/>
</dbReference>
<dbReference type="CDD" id="cd00093">
    <property type="entry name" value="HTH_XRE"/>
    <property type="match status" value="1"/>
</dbReference>